<accession>A0A286DYD2</accession>
<sequence length="156" mass="16581">MHTKVTALRAREVADIIGTSTGSVYAAVAAGELDSYRVGTGRGTLRIPLSSLRSYAEARGIPLGELTGEPRCRLANCNGTMHHEGTCTVDLAATSLGYLTLVSYPDSDRRDLDVYSLIQDTITDSAEVRAFATQVREFADALDRGADELEKAGAAA</sequence>
<feature type="domain" description="Helix-turn-helix" evidence="1">
    <location>
        <begin position="8"/>
        <end position="59"/>
    </location>
</feature>
<dbReference type="Proteomes" id="UP000219072">
    <property type="component" value="Unassembled WGS sequence"/>
</dbReference>
<evidence type="ECO:0000313" key="3">
    <source>
        <dbReference type="Proteomes" id="UP000219072"/>
    </source>
</evidence>
<dbReference type="InterPro" id="IPR041657">
    <property type="entry name" value="HTH_17"/>
</dbReference>
<name>A0A286DYD2_9ACTN</name>
<organism evidence="2 3">
    <name type="scientific">Streptomyces zhaozhouensis</name>
    <dbReference type="NCBI Taxonomy" id="1300267"/>
    <lineage>
        <taxon>Bacteria</taxon>
        <taxon>Bacillati</taxon>
        <taxon>Actinomycetota</taxon>
        <taxon>Actinomycetes</taxon>
        <taxon>Kitasatosporales</taxon>
        <taxon>Streptomycetaceae</taxon>
        <taxon>Streptomyces</taxon>
    </lineage>
</organism>
<protein>
    <submittedName>
        <fullName evidence="2">DNA binding domain-containing protein, excisionase family</fullName>
    </submittedName>
</protein>
<evidence type="ECO:0000259" key="1">
    <source>
        <dbReference type="Pfam" id="PF12728"/>
    </source>
</evidence>
<dbReference type="AlphaFoldDB" id="A0A286DYD2"/>
<dbReference type="EMBL" id="OCNE01000012">
    <property type="protein sequence ID" value="SOD63652.1"/>
    <property type="molecule type" value="Genomic_DNA"/>
</dbReference>
<reference evidence="2 3" key="1">
    <citation type="submission" date="2017-09" db="EMBL/GenBank/DDBJ databases">
        <authorList>
            <person name="Ehlers B."/>
            <person name="Leendertz F.H."/>
        </authorList>
    </citation>
    <scope>NUCLEOTIDE SEQUENCE [LARGE SCALE GENOMIC DNA]</scope>
    <source>
        <strain evidence="2 3">CGMCC 4.7095</strain>
    </source>
</reference>
<dbReference type="RefSeq" id="WP_342749062.1">
    <property type="nucleotide sequence ID" value="NZ_OCNE01000012.1"/>
</dbReference>
<gene>
    <name evidence="2" type="ORF">SAMN06297387_1125</name>
</gene>
<evidence type="ECO:0000313" key="2">
    <source>
        <dbReference type="EMBL" id="SOD63652.1"/>
    </source>
</evidence>
<proteinExistence type="predicted"/>
<dbReference type="Pfam" id="PF12728">
    <property type="entry name" value="HTH_17"/>
    <property type="match status" value="1"/>
</dbReference>
<keyword evidence="3" id="KW-1185">Reference proteome</keyword>